<dbReference type="Proteomes" id="UP000198866">
    <property type="component" value="Unassembled WGS sequence"/>
</dbReference>
<dbReference type="AlphaFoldDB" id="A0A1H6SND1"/>
<dbReference type="InterPro" id="IPR029068">
    <property type="entry name" value="Glyas_Bleomycin-R_OHBP_Dase"/>
</dbReference>
<dbReference type="OrthoDB" id="5293819at2"/>
<gene>
    <name evidence="2" type="ORF">SAMN05192539_1003159</name>
</gene>
<dbReference type="Gene3D" id="3.10.180.10">
    <property type="entry name" value="2,3-Dihydroxybiphenyl 1,2-Dioxygenase, domain 1"/>
    <property type="match status" value="1"/>
</dbReference>
<organism evidence="2 3">
    <name type="scientific">Paraburkholderia diazotrophica</name>
    <dbReference type="NCBI Taxonomy" id="667676"/>
    <lineage>
        <taxon>Bacteria</taxon>
        <taxon>Pseudomonadati</taxon>
        <taxon>Pseudomonadota</taxon>
        <taxon>Betaproteobacteria</taxon>
        <taxon>Burkholderiales</taxon>
        <taxon>Burkholderiaceae</taxon>
        <taxon>Paraburkholderia</taxon>
    </lineage>
</organism>
<dbReference type="InterPro" id="IPR028973">
    <property type="entry name" value="PhnB-like"/>
</dbReference>
<dbReference type="Pfam" id="PF06983">
    <property type="entry name" value="3-dmu-9_3-mt"/>
    <property type="match status" value="1"/>
</dbReference>
<reference evidence="3" key="1">
    <citation type="submission" date="2016-10" db="EMBL/GenBank/DDBJ databases">
        <authorList>
            <person name="Varghese N."/>
            <person name="Submissions S."/>
        </authorList>
    </citation>
    <scope>NUCLEOTIDE SEQUENCE [LARGE SCALE GENOMIC DNA]</scope>
    <source>
        <strain evidence="3">LMG 26031</strain>
    </source>
</reference>
<sequence>MDKIATCLWFDGKAEEAVKFYTGIFSNSSIDDVMHYGEAGPGTPGSVLSMTFHIEGREFIALNGGPQFTFSPAISMFVKCESQAEVDARWDKLLEGGGVPQQCGWLTDRYGISWQIVPTALGKMLKDKDPTKARRVMQAMMQMVKLDVNALEAAYAQP</sequence>
<dbReference type="EMBL" id="FNYE01000003">
    <property type="protein sequence ID" value="SEI65365.1"/>
    <property type="molecule type" value="Genomic_DNA"/>
</dbReference>
<dbReference type="STRING" id="667676.SAMN05192539_1003159"/>
<keyword evidence="3" id="KW-1185">Reference proteome</keyword>
<dbReference type="GO" id="GO:0032259">
    <property type="term" value="P:methylation"/>
    <property type="evidence" value="ECO:0007669"/>
    <property type="project" value="UniProtKB-KW"/>
</dbReference>
<dbReference type="GO" id="GO:0008168">
    <property type="term" value="F:methyltransferase activity"/>
    <property type="evidence" value="ECO:0007669"/>
    <property type="project" value="UniProtKB-KW"/>
</dbReference>
<dbReference type="SUPFAM" id="SSF54593">
    <property type="entry name" value="Glyoxalase/Bleomycin resistance protein/Dihydroxybiphenyl dioxygenase"/>
    <property type="match status" value="1"/>
</dbReference>
<evidence type="ECO:0000313" key="2">
    <source>
        <dbReference type="EMBL" id="SEI65365.1"/>
    </source>
</evidence>
<dbReference type="CDD" id="cd06588">
    <property type="entry name" value="PhnB_like"/>
    <property type="match status" value="1"/>
</dbReference>
<evidence type="ECO:0000313" key="3">
    <source>
        <dbReference type="Proteomes" id="UP000198866"/>
    </source>
</evidence>
<keyword evidence="2" id="KW-0489">Methyltransferase</keyword>
<name>A0A1H6SND1_9BURK</name>
<accession>A0A1H6SND1</accession>
<dbReference type="PANTHER" id="PTHR33990">
    <property type="entry name" value="PROTEIN YJDN-RELATED"/>
    <property type="match status" value="1"/>
</dbReference>
<dbReference type="InterPro" id="IPR009725">
    <property type="entry name" value="3_dmu_93_MTrfase"/>
</dbReference>
<keyword evidence="2" id="KW-0830">Ubiquinone</keyword>
<feature type="domain" description="PhnB-like" evidence="1">
    <location>
        <begin position="3"/>
        <end position="117"/>
    </location>
</feature>
<dbReference type="RefSeq" id="WP_090863897.1">
    <property type="nucleotide sequence ID" value="NZ_FNYE01000003.1"/>
</dbReference>
<proteinExistence type="predicted"/>
<protein>
    <submittedName>
        <fullName evidence="2">Glyoxalase superfamily enzyme, possibly 3-demethylubiquinone-9 3-methyltransferase</fullName>
    </submittedName>
</protein>
<evidence type="ECO:0000259" key="1">
    <source>
        <dbReference type="Pfam" id="PF06983"/>
    </source>
</evidence>
<dbReference type="PIRSF" id="PIRSF021700">
    <property type="entry name" value="3_dmu_93_MTrfase"/>
    <property type="match status" value="1"/>
</dbReference>
<keyword evidence="2" id="KW-0808">Transferase</keyword>